<dbReference type="Pfam" id="PF01270">
    <property type="entry name" value="Glyco_hydro_8"/>
    <property type="match status" value="1"/>
</dbReference>
<dbReference type="SUPFAM" id="SSF48208">
    <property type="entry name" value="Six-hairpin glycosidases"/>
    <property type="match status" value="1"/>
</dbReference>
<keyword evidence="2 5" id="KW-0378">Hydrolase</keyword>
<keyword evidence="4" id="KW-0812">Transmembrane</keyword>
<comment type="similarity">
    <text evidence="1">Belongs to the glycosyl hydrolase 8 (cellulase D) family.</text>
</comment>
<comment type="caution">
    <text evidence="5">The sequence shown here is derived from an EMBL/GenBank/DDBJ whole genome shotgun (WGS) entry which is preliminary data.</text>
</comment>
<dbReference type="EMBL" id="JAVJAN010000039">
    <property type="protein sequence ID" value="MDR5588449.1"/>
    <property type="molecule type" value="Genomic_DNA"/>
</dbReference>
<dbReference type="InterPro" id="IPR008928">
    <property type="entry name" value="6-hairpin_glycosidase_sf"/>
</dbReference>
<dbReference type="GO" id="GO:0016787">
    <property type="term" value="F:hydrolase activity"/>
    <property type="evidence" value="ECO:0007669"/>
    <property type="project" value="UniProtKB-KW"/>
</dbReference>
<protein>
    <submittedName>
        <fullName evidence="5">Glycosyl hydrolase family 8</fullName>
    </submittedName>
</protein>
<keyword evidence="4" id="KW-0472">Membrane</keyword>
<dbReference type="Gene3D" id="1.50.10.10">
    <property type="match status" value="1"/>
</dbReference>
<organism evidence="5 6">
    <name type="scientific">Clostridium aquiflavi</name>
    <dbReference type="NCBI Taxonomy" id="3073603"/>
    <lineage>
        <taxon>Bacteria</taxon>
        <taxon>Bacillati</taxon>
        <taxon>Bacillota</taxon>
        <taxon>Clostridia</taxon>
        <taxon>Eubacteriales</taxon>
        <taxon>Clostridiaceae</taxon>
        <taxon>Clostridium</taxon>
    </lineage>
</organism>
<evidence type="ECO:0000313" key="6">
    <source>
        <dbReference type="Proteomes" id="UP001256646"/>
    </source>
</evidence>
<dbReference type="Proteomes" id="UP001256646">
    <property type="component" value="Unassembled WGS sequence"/>
</dbReference>
<evidence type="ECO:0000256" key="4">
    <source>
        <dbReference type="SAM" id="Phobius"/>
    </source>
</evidence>
<dbReference type="InterPro" id="IPR012341">
    <property type="entry name" value="6hp_glycosidase-like_sf"/>
</dbReference>
<dbReference type="RefSeq" id="WP_252216771.1">
    <property type="nucleotide sequence ID" value="NZ_JAVJAN010000039.1"/>
</dbReference>
<feature type="transmembrane region" description="Helical" evidence="4">
    <location>
        <begin position="7"/>
        <end position="26"/>
    </location>
</feature>
<dbReference type="InterPro" id="IPR002037">
    <property type="entry name" value="Glyco_hydro_8"/>
</dbReference>
<keyword evidence="6" id="KW-1185">Reference proteome</keyword>
<keyword evidence="3" id="KW-0326">Glycosidase</keyword>
<proteinExistence type="inferred from homology"/>
<reference evidence="5 6" key="1">
    <citation type="submission" date="2023-09" db="EMBL/GenBank/DDBJ databases">
        <authorList>
            <person name="Zhai L."/>
        </authorList>
    </citation>
    <scope>NUCLEOTIDE SEQUENCE [LARGE SCALE GENOMIC DNA]</scope>
    <source>
        <strain evidence="5 6">5 N-1</strain>
    </source>
</reference>
<name>A0ABU1EJH9_9CLOT</name>
<evidence type="ECO:0000256" key="3">
    <source>
        <dbReference type="ARBA" id="ARBA00023295"/>
    </source>
</evidence>
<sequence>MKKKITISLALLIIFFIIYYNAAPYFRTVETGKVWLQLDTCDEEKSLLDFINNKLMDEEGGVYTNYINSDSQGDITKGHAVLSESQGIMLLYSLEKNDRITFDRTLDYIRNYMVLKNNLISWRIEEKSKSEISATIDDLRIIKALLLAEEKWNDKGYRGIALRISGGISKELVENNILVDFNDGISKSKTTTLCYLDLQTIKMLSNLSSSWDKVLNTSLQILNNGYVSDEVPLYKKEFYRESGTYDDENIDTLLSMIILLNKQEYGEDIDKSITWIKQKFINDGFLSTSYSFNGESLTNIESTSIYSFIVQLASKADDKELASLAMNKIKAFQVNNKESVIYGGYGMEDGLQVYSYDNLNALFAHRYFKY</sequence>
<evidence type="ECO:0000313" key="5">
    <source>
        <dbReference type="EMBL" id="MDR5588449.1"/>
    </source>
</evidence>
<keyword evidence="4" id="KW-1133">Transmembrane helix</keyword>
<accession>A0ABU1EJH9</accession>
<evidence type="ECO:0000256" key="2">
    <source>
        <dbReference type="ARBA" id="ARBA00022801"/>
    </source>
</evidence>
<gene>
    <name evidence="5" type="ORF">RGC78_13315</name>
</gene>
<evidence type="ECO:0000256" key="1">
    <source>
        <dbReference type="ARBA" id="ARBA00009209"/>
    </source>
</evidence>